<dbReference type="HAMAP" id="MF_00527">
    <property type="entry name" value="3MGH"/>
    <property type="match status" value="1"/>
</dbReference>
<dbReference type="HOGENOM" id="CLU_060471_0_2_1"/>
<dbReference type="EMBL" id="CP003530">
    <property type="protein sequence ID" value="AFN83986.1"/>
    <property type="molecule type" value="Genomic_DNA"/>
</dbReference>
<keyword evidence="11" id="KW-1185">Reference proteome</keyword>
<evidence type="ECO:0000256" key="6">
    <source>
        <dbReference type="ARBA" id="ARBA00022801"/>
    </source>
</evidence>
<dbReference type="CDD" id="cd00540">
    <property type="entry name" value="AAG"/>
    <property type="match status" value="1"/>
</dbReference>
<accession>I6ZW48</accession>
<comment type="catalytic activity">
    <reaction evidence="1">
        <text>Hydrolysis of alkylated DNA, releasing 3-methyladenine, 3-methylguanine, 7-methylguanine and 7-methyladenine.</text>
        <dbReference type="EC" id="3.2.2.21"/>
    </reaction>
</comment>
<evidence type="ECO:0000256" key="4">
    <source>
        <dbReference type="ARBA" id="ARBA00012000"/>
    </source>
</evidence>
<name>I6ZW48_ENCRO</name>
<dbReference type="VEuPathDB" id="MicrosporidiaDB:EROM_110010"/>
<dbReference type="GO" id="GO:0003677">
    <property type="term" value="F:DNA binding"/>
    <property type="evidence" value="ECO:0007669"/>
    <property type="project" value="InterPro"/>
</dbReference>
<dbReference type="RefSeq" id="XP_009264592.1">
    <property type="nucleotide sequence ID" value="XM_009266317.1"/>
</dbReference>
<dbReference type="InterPro" id="IPR011034">
    <property type="entry name" value="Formyl_transferase-like_C_sf"/>
</dbReference>
<dbReference type="OrthoDB" id="5568149at2759"/>
<dbReference type="EMBL" id="CP003522">
    <property type="protein sequence ID" value="AFN83095.1"/>
    <property type="molecule type" value="Genomic_DNA"/>
</dbReference>
<dbReference type="Pfam" id="PF02245">
    <property type="entry name" value="Pur_DNA_glyco"/>
    <property type="match status" value="1"/>
</dbReference>
<dbReference type="GO" id="GO:0003905">
    <property type="term" value="F:alkylbase DNA N-glycosylase activity"/>
    <property type="evidence" value="ECO:0007669"/>
    <property type="project" value="UniProtKB-EC"/>
</dbReference>
<evidence type="ECO:0000256" key="1">
    <source>
        <dbReference type="ARBA" id="ARBA00000086"/>
    </source>
</evidence>
<keyword evidence="7" id="KW-0234">DNA repair</keyword>
<evidence type="ECO:0000313" key="10">
    <source>
        <dbReference type="EMBL" id="AFN83986.1"/>
    </source>
</evidence>
<evidence type="ECO:0000256" key="8">
    <source>
        <dbReference type="ARBA" id="ARBA00033426"/>
    </source>
</evidence>
<evidence type="ECO:0000313" key="11">
    <source>
        <dbReference type="Proteomes" id="UP000010094"/>
    </source>
</evidence>
<comment type="function">
    <text evidence="2">Hydrolysis of the deoxyribose N-glycosidic bond to excise 3-methyladenine, and 7-methylguanine from the damaged DNA polymer formed by alkylation lesions.</text>
</comment>
<evidence type="ECO:0000256" key="7">
    <source>
        <dbReference type="ARBA" id="ARBA00023204"/>
    </source>
</evidence>
<dbReference type="Gene3D" id="3.10.300.10">
    <property type="entry name" value="Methylpurine-DNA glycosylase (MPG)"/>
    <property type="match status" value="1"/>
</dbReference>
<keyword evidence="6" id="KW-0378">Hydrolase</keyword>
<proteinExistence type="inferred from homology"/>
<evidence type="ECO:0000313" key="9">
    <source>
        <dbReference type="EMBL" id="AFN83095.1"/>
    </source>
</evidence>
<evidence type="ECO:0000256" key="3">
    <source>
        <dbReference type="ARBA" id="ARBA00009232"/>
    </source>
</evidence>
<dbReference type="RefSeq" id="XP_009265483.1">
    <property type="nucleotide sequence ID" value="XM_009267208.1"/>
</dbReference>
<dbReference type="EC" id="3.2.2.21" evidence="4"/>
<dbReference type="GO" id="GO:0006284">
    <property type="term" value="P:base-excision repair"/>
    <property type="evidence" value="ECO:0007669"/>
    <property type="project" value="InterPro"/>
</dbReference>
<dbReference type="GeneID" id="20521397"/>
<dbReference type="PANTHER" id="PTHR10429">
    <property type="entry name" value="DNA-3-METHYLADENINE GLYCOSYLASE"/>
    <property type="match status" value="1"/>
</dbReference>
<evidence type="ECO:0000256" key="2">
    <source>
        <dbReference type="ARBA" id="ARBA00002421"/>
    </source>
</evidence>
<protein>
    <recommendedName>
        <fullName evidence="4">DNA-3-methyladenine glycosylase II</fullName>
        <ecNumber evidence="4">3.2.2.21</ecNumber>
    </recommendedName>
    <alternativeName>
        <fullName evidence="8">3-methyladenine DNA glycosidase</fullName>
    </alternativeName>
</protein>
<reference evidence="10 11" key="1">
    <citation type="journal article" date="2012" name="Proc. Natl. Acad. Sci. U.S.A.">
        <title>Gain and loss of multiple functionally related, horizontally transferred genes in the reduced genomes of two microsporidian parasites.</title>
        <authorList>
            <person name="Pombert J.-F."/>
            <person name="Selman M."/>
            <person name="Burki F."/>
            <person name="Bardell F.T."/>
            <person name="Farinelli L."/>
            <person name="Solter L.F."/>
            <person name="Whitman D.W."/>
            <person name="Weiss L.M."/>
            <person name="Corradi N."/>
            <person name="Keeling P.J."/>
        </authorList>
    </citation>
    <scope>NUCLEOTIDE SEQUENCE [LARGE SCALE GENOMIC DNA]</scope>
    <source>
        <strain evidence="10 11">SJ-2008</strain>
    </source>
</reference>
<dbReference type="NCBIfam" id="TIGR00567">
    <property type="entry name" value="3mg"/>
    <property type="match status" value="1"/>
</dbReference>
<comment type="similarity">
    <text evidence="3">Belongs to the DNA glycosylase MPG family.</text>
</comment>
<dbReference type="InterPro" id="IPR036995">
    <property type="entry name" value="MPG_sf"/>
</dbReference>
<dbReference type="GeneID" id="20564601"/>
<dbReference type="VEuPathDB" id="MicrosporidiaDB:EROM_051650"/>
<organism evidence="10 11">
    <name type="scientific">Encephalitozoon romaleae (strain SJ-2008)</name>
    <name type="common">Microsporidian parasite</name>
    <dbReference type="NCBI Taxonomy" id="1178016"/>
    <lineage>
        <taxon>Eukaryota</taxon>
        <taxon>Fungi</taxon>
        <taxon>Fungi incertae sedis</taxon>
        <taxon>Microsporidia</taxon>
        <taxon>Unikaryonidae</taxon>
        <taxon>Encephalitozoon</taxon>
    </lineage>
</organism>
<dbReference type="Proteomes" id="UP000010094">
    <property type="component" value="Chromosome XI"/>
</dbReference>
<evidence type="ECO:0000256" key="5">
    <source>
        <dbReference type="ARBA" id="ARBA00022763"/>
    </source>
</evidence>
<gene>
    <name evidence="9" type="ordered locus">EROM_051650</name>
    <name evidence="10" type="ordered locus">EROM_110010</name>
</gene>
<sequence length="196" mass="22437">MEIPCIELARELLGKILCRRMEGKTMKGMIVETEAYVGREDKACHGYGGRRTERNSAMYMRAGTCYVYKIYGMYECFNISSVEDGAGVLIRAVEPLCGISLMRRHRGGRVKDRDIANGPSKLCIAMGITRKEIDKEWIMSSSKIWIEEGMEVADTSVIVGKRIGIRNCGEWEEKELRFYIKDNEFVSCIRRKRGKQ</sequence>
<dbReference type="AlphaFoldDB" id="I6ZW48"/>
<dbReference type="InterPro" id="IPR003180">
    <property type="entry name" value="MPG"/>
</dbReference>
<dbReference type="KEGG" id="ero:EROM_051650"/>
<dbReference type="Proteomes" id="UP000010094">
    <property type="component" value="Chromosome V"/>
</dbReference>
<dbReference type="FunFam" id="3.10.300.10:FF:000001">
    <property type="entry name" value="Putative 3-methyladenine DNA glycosylase"/>
    <property type="match status" value="1"/>
</dbReference>
<dbReference type="KEGG" id="ero:EROM_110010"/>
<keyword evidence="5" id="KW-0227">DNA damage</keyword>
<dbReference type="PANTHER" id="PTHR10429:SF0">
    <property type="entry name" value="DNA-3-METHYLADENINE GLYCOSYLASE"/>
    <property type="match status" value="1"/>
</dbReference>
<dbReference type="SUPFAM" id="SSF50486">
    <property type="entry name" value="FMT C-terminal domain-like"/>
    <property type="match status" value="1"/>
</dbReference>